<dbReference type="EMBL" id="AVOT02013706">
    <property type="protein sequence ID" value="MBW0496584.1"/>
    <property type="molecule type" value="Genomic_DNA"/>
</dbReference>
<organism evidence="2 3">
    <name type="scientific">Austropuccinia psidii MF-1</name>
    <dbReference type="NCBI Taxonomy" id="1389203"/>
    <lineage>
        <taxon>Eukaryota</taxon>
        <taxon>Fungi</taxon>
        <taxon>Dikarya</taxon>
        <taxon>Basidiomycota</taxon>
        <taxon>Pucciniomycotina</taxon>
        <taxon>Pucciniomycetes</taxon>
        <taxon>Pucciniales</taxon>
        <taxon>Sphaerophragmiaceae</taxon>
        <taxon>Austropuccinia</taxon>
    </lineage>
</organism>
<proteinExistence type="predicted"/>
<dbReference type="AlphaFoldDB" id="A0A9Q3HBF2"/>
<feature type="region of interest" description="Disordered" evidence="1">
    <location>
        <begin position="78"/>
        <end position="99"/>
    </location>
</feature>
<sequence>MEICTCTDFSQYTITLPDGGTRKGLLVHCSTQNRHLRNSENQPVEVTISRLFPNISFNEEAKGFQVPQLNKPKEVKDVVMDSEEDESNSGRQYSMKESEIACKLPSQLLSK</sequence>
<comment type="caution">
    <text evidence="2">The sequence shown here is derived from an EMBL/GenBank/DDBJ whole genome shotgun (WGS) entry which is preliminary data.</text>
</comment>
<name>A0A9Q3HBF2_9BASI</name>
<protein>
    <submittedName>
        <fullName evidence="2">Uncharacterized protein</fullName>
    </submittedName>
</protein>
<reference evidence="2" key="1">
    <citation type="submission" date="2021-03" db="EMBL/GenBank/DDBJ databases">
        <title>Draft genome sequence of rust myrtle Austropuccinia psidii MF-1, a brazilian biotype.</title>
        <authorList>
            <person name="Quecine M.C."/>
            <person name="Pachon D.M.R."/>
            <person name="Bonatelli M.L."/>
            <person name="Correr F.H."/>
            <person name="Franceschini L.M."/>
            <person name="Leite T.F."/>
            <person name="Margarido G.R.A."/>
            <person name="Almeida C.A."/>
            <person name="Ferrarezi J.A."/>
            <person name="Labate C.A."/>
        </authorList>
    </citation>
    <scope>NUCLEOTIDE SEQUENCE</scope>
    <source>
        <strain evidence="2">MF-1</strain>
    </source>
</reference>
<accession>A0A9Q3HBF2</accession>
<keyword evidence="3" id="KW-1185">Reference proteome</keyword>
<evidence type="ECO:0000313" key="3">
    <source>
        <dbReference type="Proteomes" id="UP000765509"/>
    </source>
</evidence>
<evidence type="ECO:0000313" key="2">
    <source>
        <dbReference type="EMBL" id="MBW0496584.1"/>
    </source>
</evidence>
<gene>
    <name evidence="2" type="ORF">O181_036299</name>
</gene>
<dbReference type="Proteomes" id="UP000765509">
    <property type="component" value="Unassembled WGS sequence"/>
</dbReference>
<evidence type="ECO:0000256" key="1">
    <source>
        <dbReference type="SAM" id="MobiDB-lite"/>
    </source>
</evidence>